<proteinExistence type="predicted"/>
<keyword evidence="1" id="KW-0812">Transmembrane</keyword>
<sequence>MDISMWVAYDEQRLRRLIKFLLRRTMIRLRVLSAFFAALGIVLLIVASRPVLPIAVIVGAVVLATLVEPWAVRLSVRAQPSVVREGYQLTLDDNGIAMKSGVYDSRMAWSTLDRVEERPEAWYLMFGQAQALAVYKDQMTPQQREQFAGFIAQRQSDFRS</sequence>
<evidence type="ECO:0000313" key="3">
    <source>
        <dbReference type="EMBL" id="MBB5804984.1"/>
    </source>
</evidence>
<feature type="transmembrane region" description="Helical" evidence="1">
    <location>
        <begin position="27"/>
        <end position="46"/>
    </location>
</feature>
<organism evidence="3 4">
    <name type="scientific">Saccharothrix ecbatanensis</name>
    <dbReference type="NCBI Taxonomy" id="1105145"/>
    <lineage>
        <taxon>Bacteria</taxon>
        <taxon>Bacillati</taxon>
        <taxon>Actinomycetota</taxon>
        <taxon>Actinomycetes</taxon>
        <taxon>Pseudonocardiales</taxon>
        <taxon>Pseudonocardiaceae</taxon>
        <taxon>Saccharothrix</taxon>
    </lineage>
</organism>
<protein>
    <recommendedName>
        <fullName evidence="2">YcxB-like C-terminal domain-containing protein</fullName>
    </recommendedName>
</protein>
<dbReference type="EMBL" id="JACHMO010000001">
    <property type="protein sequence ID" value="MBB5804984.1"/>
    <property type="molecule type" value="Genomic_DNA"/>
</dbReference>
<accession>A0A7W9HNF6</accession>
<feature type="domain" description="YcxB-like C-terminal" evidence="2">
    <location>
        <begin position="91"/>
        <end position="150"/>
    </location>
</feature>
<evidence type="ECO:0000259" key="2">
    <source>
        <dbReference type="Pfam" id="PF14317"/>
    </source>
</evidence>
<evidence type="ECO:0000313" key="4">
    <source>
        <dbReference type="Proteomes" id="UP000552097"/>
    </source>
</evidence>
<dbReference type="Pfam" id="PF14317">
    <property type="entry name" value="YcxB"/>
    <property type="match status" value="1"/>
</dbReference>
<keyword evidence="4" id="KW-1185">Reference proteome</keyword>
<keyword evidence="1" id="KW-0472">Membrane</keyword>
<dbReference type="Proteomes" id="UP000552097">
    <property type="component" value="Unassembled WGS sequence"/>
</dbReference>
<keyword evidence="1" id="KW-1133">Transmembrane helix</keyword>
<dbReference type="InterPro" id="IPR025588">
    <property type="entry name" value="YcxB-like_C"/>
</dbReference>
<comment type="caution">
    <text evidence="3">The sequence shown here is derived from an EMBL/GenBank/DDBJ whole genome shotgun (WGS) entry which is preliminary data.</text>
</comment>
<dbReference type="RefSeq" id="WP_184923185.1">
    <property type="nucleotide sequence ID" value="NZ_JACHMO010000001.1"/>
</dbReference>
<evidence type="ECO:0000256" key="1">
    <source>
        <dbReference type="SAM" id="Phobius"/>
    </source>
</evidence>
<reference evidence="3 4" key="1">
    <citation type="submission" date="2020-08" db="EMBL/GenBank/DDBJ databases">
        <title>Sequencing the genomes of 1000 actinobacteria strains.</title>
        <authorList>
            <person name="Klenk H.-P."/>
        </authorList>
    </citation>
    <scope>NUCLEOTIDE SEQUENCE [LARGE SCALE GENOMIC DNA]</scope>
    <source>
        <strain evidence="3 4">DSM 45486</strain>
    </source>
</reference>
<feature type="transmembrane region" description="Helical" evidence="1">
    <location>
        <begin position="52"/>
        <end position="72"/>
    </location>
</feature>
<dbReference type="AlphaFoldDB" id="A0A7W9HNF6"/>
<gene>
    <name evidence="3" type="ORF">F4560_004752</name>
</gene>
<name>A0A7W9HNF6_9PSEU</name>